<dbReference type="EMBL" id="QJKJ01001671">
    <property type="protein sequence ID" value="RDY06524.1"/>
    <property type="molecule type" value="Genomic_DNA"/>
</dbReference>
<dbReference type="AlphaFoldDB" id="A0A371HV05"/>
<gene>
    <name evidence="1" type="ORF">CR513_09478</name>
</gene>
<feature type="non-terminal residue" evidence="1">
    <location>
        <position position="1"/>
    </location>
</feature>
<sequence length="68" mass="7673">MLANPLNKGLIPKVFYEHTTHIEIKLMTKERTQICKEEELGCSDHPEAASDHHCSSHIRYGGDGFGHI</sequence>
<evidence type="ECO:0000313" key="1">
    <source>
        <dbReference type="EMBL" id="RDY06524.1"/>
    </source>
</evidence>
<proteinExistence type="predicted"/>
<name>A0A371HV05_MUCPR</name>
<accession>A0A371HV05</accession>
<organism evidence="1 2">
    <name type="scientific">Mucuna pruriens</name>
    <name type="common">Velvet bean</name>
    <name type="synonym">Dolichos pruriens</name>
    <dbReference type="NCBI Taxonomy" id="157652"/>
    <lineage>
        <taxon>Eukaryota</taxon>
        <taxon>Viridiplantae</taxon>
        <taxon>Streptophyta</taxon>
        <taxon>Embryophyta</taxon>
        <taxon>Tracheophyta</taxon>
        <taxon>Spermatophyta</taxon>
        <taxon>Magnoliopsida</taxon>
        <taxon>eudicotyledons</taxon>
        <taxon>Gunneridae</taxon>
        <taxon>Pentapetalae</taxon>
        <taxon>rosids</taxon>
        <taxon>fabids</taxon>
        <taxon>Fabales</taxon>
        <taxon>Fabaceae</taxon>
        <taxon>Papilionoideae</taxon>
        <taxon>50 kb inversion clade</taxon>
        <taxon>NPAAA clade</taxon>
        <taxon>indigoferoid/millettioid clade</taxon>
        <taxon>Phaseoleae</taxon>
        <taxon>Mucuna</taxon>
    </lineage>
</organism>
<evidence type="ECO:0000313" key="2">
    <source>
        <dbReference type="Proteomes" id="UP000257109"/>
    </source>
</evidence>
<keyword evidence="2" id="KW-1185">Reference proteome</keyword>
<dbReference type="Proteomes" id="UP000257109">
    <property type="component" value="Unassembled WGS sequence"/>
</dbReference>
<protein>
    <submittedName>
        <fullName evidence="1">Uncharacterized protein</fullName>
    </submittedName>
</protein>
<comment type="caution">
    <text evidence="1">The sequence shown here is derived from an EMBL/GenBank/DDBJ whole genome shotgun (WGS) entry which is preliminary data.</text>
</comment>
<reference evidence="1" key="1">
    <citation type="submission" date="2018-05" db="EMBL/GenBank/DDBJ databases">
        <title>Draft genome of Mucuna pruriens seed.</title>
        <authorList>
            <person name="Nnadi N.E."/>
            <person name="Vos R."/>
            <person name="Hasami M.H."/>
            <person name="Devisetty U.K."/>
            <person name="Aguiy J.C."/>
        </authorList>
    </citation>
    <scope>NUCLEOTIDE SEQUENCE [LARGE SCALE GENOMIC DNA]</scope>
    <source>
        <strain evidence="1">JCA_2017</strain>
    </source>
</reference>